<evidence type="ECO:0000256" key="6">
    <source>
        <dbReference type="SAM" id="Phobius"/>
    </source>
</evidence>
<dbReference type="GO" id="GO:0020037">
    <property type="term" value="F:heme binding"/>
    <property type="evidence" value="ECO:0007669"/>
    <property type="project" value="TreeGrafter"/>
</dbReference>
<keyword evidence="5 6" id="KW-0472">Membrane</keyword>
<evidence type="ECO:0000256" key="5">
    <source>
        <dbReference type="ARBA" id="ARBA00023136"/>
    </source>
</evidence>
<feature type="transmembrane region" description="Helical" evidence="6">
    <location>
        <begin position="144"/>
        <end position="161"/>
    </location>
</feature>
<keyword evidence="4 6" id="KW-1133">Transmembrane helix</keyword>
<dbReference type="STRING" id="247523.B0W48_08575"/>
<feature type="transmembrane region" description="Helical" evidence="6">
    <location>
        <begin position="191"/>
        <end position="209"/>
    </location>
</feature>
<dbReference type="GO" id="GO:0022904">
    <property type="term" value="P:respiratory electron transport chain"/>
    <property type="evidence" value="ECO:0007669"/>
    <property type="project" value="InterPro"/>
</dbReference>
<dbReference type="Pfam" id="PF01292">
    <property type="entry name" value="Ni_hydr_CYTB"/>
    <property type="match status" value="1"/>
</dbReference>
<dbReference type="Proteomes" id="UP000188243">
    <property type="component" value="Chromosome"/>
</dbReference>
<evidence type="ECO:0000256" key="3">
    <source>
        <dbReference type="ARBA" id="ARBA00022692"/>
    </source>
</evidence>
<dbReference type="InterPro" id="IPR011577">
    <property type="entry name" value="Cyt_b561_bac/Ni-Hgenase"/>
</dbReference>
<accession>A0A1Q2GXH2</accession>
<dbReference type="GO" id="GO:0005886">
    <property type="term" value="C:plasma membrane"/>
    <property type="evidence" value="ECO:0007669"/>
    <property type="project" value="UniProtKB-SubCell"/>
</dbReference>
<dbReference type="EMBL" id="CP019628">
    <property type="protein sequence ID" value="AQP99838.1"/>
    <property type="molecule type" value="Genomic_DNA"/>
</dbReference>
<feature type="transmembrane region" description="Helical" evidence="6">
    <location>
        <begin position="9"/>
        <end position="29"/>
    </location>
</feature>
<feature type="transmembrane region" description="Helical" evidence="6">
    <location>
        <begin position="91"/>
        <end position="111"/>
    </location>
</feature>
<evidence type="ECO:0000256" key="4">
    <source>
        <dbReference type="ARBA" id="ARBA00022989"/>
    </source>
</evidence>
<comment type="subcellular location">
    <subcellularLocation>
        <location evidence="1">Cell membrane</location>
        <topology evidence="1">Multi-pass membrane protein</topology>
    </subcellularLocation>
</comment>
<dbReference type="GO" id="GO:0009055">
    <property type="term" value="F:electron transfer activity"/>
    <property type="evidence" value="ECO:0007669"/>
    <property type="project" value="InterPro"/>
</dbReference>
<reference evidence="8 9" key="1">
    <citation type="submission" date="2017-02" db="EMBL/GenBank/DDBJ databases">
        <title>Complete genome sequence of the cold-active Pseudoalteromonas aliena strain EH1 isolated from Arctic seawater.</title>
        <authorList>
            <person name="Kim E."/>
            <person name="Heo E."/>
            <person name="Kim H."/>
            <person name="Kim D."/>
        </authorList>
    </citation>
    <scope>NUCLEOTIDE SEQUENCE [LARGE SCALE GENOMIC DNA]</scope>
    <source>
        <strain evidence="8 9">EH1</strain>
    </source>
</reference>
<dbReference type="Gene3D" id="1.20.950.20">
    <property type="entry name" value="Transmembrane di-heme cytochromes, Chain C"/>
    <property type="match status" value="1"/>
</dbReference>
<evidence type="ECO:0000256" key="2">
    <source>
        <dbReference type="ARBA" id="ARBA00022475"/>
    </source>
</evidence>
<feature type="domain" description="Cytochrome b561 bacterial/Ni-hydrogenase" evidence="7">
    <location>
        <begin position="6"/>
        <end position="173"/>
    </location>
</feature>
<dbReference type="PANTHER" id="PTHR30485">
    <property type="entry name" value="NI/FE-HYDROGENASE 1 B-TYPE CYTOCHROME SUBUNIT"/>
    <property type="match status" value="1"/>
</dbReference>
<name>A0A1Q2GXH2_9GAMM</name>
<dbReference type="RefSeq" id="WP_077536578.1">
    <property type="nucleotide sequence ID" value="NZ_CANLYY010000074.1"/>
</dbReference>
<proteinExistence type="predicted"/>
<dbReference type="SUPFAM" id="SSF81342">
    <property type="entry name" value="Transmembrane di-heme cytochromes"/>
    <property type="match status" value="1"/>
</dbReference>
<evidence type="ECO:0000313" key="8">
    <source>
        <dbReference type="EMBL" id="AQP99838.1"/>
    </source>
</evidence>
<organism evidence="8 9">
    <name type="scientific">Pseudoalteromonas aliena</name>
    <dbReference type="NCBI Taxonomy" id="247523"/>
    <lineage>
        <taxon>Bacteria</taxon>
        <taxon>Pseudomonadati</taxon>
        <taxon>Pseudomonadota</taxon>
        <taxon>Gammaproteobacteria</taxon>
        <taxon>Alteromonadales</taxon>
        <taxon>Pseudoalteromonadaceae</taxon>
        <taxon>Pseudoalteromonas</taxon>
    </lineage>
</organism>
<protein>
    <submittedName>
        <fullName evidence="8">Cytochrome</fullName>
    </submittedName>
</protein>
<evidence type="ECO:0000259" key="7">
    <source>
        <dbReference type="Pfam" id="PF01292"/>
    </source>
</evidence>
<keyword evidence="3 6" id="KW-0812">Transmembrane</keyword>
<dbReference type="InterPro" id="IPR016174">
    <property type="entry name" value="Di-haem_cyt_TM"/>
</dbReference>
<evidence type="ECO:0000313" key="9">
    <source>
        <dbReference type="Proteomes" id="UP000188243"/>
    </source>
</evidence>
<dbReference type="PANTHER" id="PTHR30485:SF2">
    <property type="entry name" value="BLL0597 PROTEIN"/>
    <property type="match status" value="1"/>
</dbReference>
<feature type="transmembrane region" description="Helical" evidence="6">
    <location>
        <begin position="35"/>
        <end position="54"/>
    </location>
</feature>
<dbReference type="InterPro" id="IPR051542">
    <property type="entry name" value="Hydrogenase_cytochrome"/>
</dbReference>
<dbReference type="KEGG" id="paln:B0W48_08575"/>
<evidence type="ECO:0000256" key="1">
    <source>
        <dbReference type="ARBA" id="ARBA00004651"/>
    </source>
</evidence>
<gene>
    <name evidence="8" type="ORF">B0W48_08575</name>
</gene>
<keyword evidence="2" id="KW-1003">Cell membrane</keyword>
<dbReference type="AlphaFoldDB" id="A0A1Q2GXH2"/>
<sequence length="218" mass="24495">MATLKVWDGFIRCFHWFLVVSIAVLYFSIEEGMIELHFIAGFFTLALIATRLIWGVIGSRTAKLSALIHSPKAVFNSFKSSKNTIGHSAPGSYMVLVFFALIITQLVTGLMSSDGILTDGPLVEYVSSDTVDFANWLHHLNFDILLYAIGLHVSAIIFYRIKGKPLVKAMITGSKNLKEDEPHTIVTKSPWLAWGIFFILLFILMMTWGKEPINYLFS</sequence>